<dbReference type="Proteomes" id="UP000000707">
    <property type="component" value="Unassembled WGS sequence"/>
</dbReference>
<protein>
    <submittedName>
        <fullName evidence="1">Uncharacterized protein</fullName>
    </submittedName>
</protein>
<organism evidence="2">
    <name type="scientific">Candida tenuis (strain ATCC 10573 / BCRC 21748 / CBS 615 / JCM 9827 / NBRC 10315 / NRRL Y-1498 / VKM Y-70)</name>
    <name type="common">Yeast</name>
    <name type="synonym">Yamadazyma tenuis</name>
    <dbReference type="NCBI Taxonomy" id="590646"/>
    <lineage>
        <taxon>Eukaryota</taxon>
        <taxon>Fungi</taxon>
        <taxon>Dikarya</taxon>
        <taxon>Ascomycota</taxon>
        <taxon>Saccharomycotina</taxon>
        <taxon>Pichiomycetes</taxon>
        <taxon>Debaryomycetaceae</taxon>
        <taxon>Yamadazyma</taxon>
    </lineage>
</organism>
<evidence type="ECO:0000313" key="2">
    <source>
        <dbReference type="Proteomes" id="UP000000707"/>
    </source>
</evidence>
<sequence length="528" mass="60333">MPSSDVLASHENEQIPNIPFVSSDEYELSSATSIALSESDTLNEDRSQRLDLQETFNDNFDHYLPFVLRRLRLRSLNETAQPSPDVQDMVDYDDQPTINEEDIYGTRENEVSILGVNPSSLNLKRRFIIAEEFIKGTTYVFPSEDSFARFKELRSAHKKNRKGSVTLFDKVGNPKIVATGSRSKDDEAGEIVDPRNHIIPLDQKLKGVGLPLFKVSVPYFSNFKKNAPYMVFHKYKELPSPPNFDENGDLIDNEFETFQFCTVYTKRYQEVKRYLFEFNCEEPFKVVAFQHCLKPFVDFNYKNTRFRVIGTPVVSTYASVYNPNLKLLIVDSSKPSLCDSIINKKPGFEISSFMKKKNKSKKEDQQEDYSMLAPEEYPNPYPDPGNPLLRDEFSLLYGGLGYSNNREYIPDELPPFGEFKDCLAYKIKMSLIPKKYSEVGRVEVYQVNRNHEFYPDNPNDNYNTNSTKSVTLDNLVINCILMTLRETSVRSTARPSSQSVLLASRIGGYRQSAPGLGAASFGDFTLLS</sequence>
<name>G3B9T1_CANTC</name>
<dbReference type="HOGENOM" id="CLU_018056_0_0_1"/>
<accession>G3B9T1</accession>
<dbReference type="AlphaFoldDB" id="G3B9T1"/>
<dbReference type="OrthoDB" id="4024171at2759"/>
<keyword evidence="2" id="KW-1185">Reference proteome</keyword>
<dbReference type="EMBL" id="GL996527">
    <property type="protein sequence ID" value="EGV61963.1"/>
    <property type="molecule type" value="Genomic_DNA"/>
</dbReference>
<dbReference type="GeneID" id="18246051"/>
<proteinExistence type="predicted"/>
<reference evidence="1 2" key="1">
    <citation type="journal article" date="2011" name="Proc. Natl. Acad. Sci. U.S.A.">
        <title>Comparative genomics of xylose-fermenting fungi for enhanced biofuel production.</title>
        <authorList>
            <person name="Wohlbach D.J."/>
            <person name="Kuo A."/>
            <person name="Sato T.K."/>
            <person name="Potts K.M."/>
            <person name="Salamov A.A."/>
            <person name="LaButti K.M."/>
            <person name="Sun H."/>
            <person name="Clum A."/>
            <person name="Pangilinan J.L."/>
            <person name="Lindquist E.A."/>
            <person name="Lucas S."/>
            <person name="Lapidus A."/>
            <person name="Jin M."/>
            <person name="Gunawan C."/>
            <person name="Balan V."/>
            <person name="Dale B.E."/>
            <person name="Jeffries T.W."/>
            <person name="Zinkel R."/>
            <person name="Barry K.W."/>
            <person name="Grigoriev I.V."/>
            <person name="Gasch A.P."/>
        </authorList>
    </citation>
    <scope>NUCLEOTIDE SEQUENCE [LARGE SCALE GENOMIC DNA]</scope>
    <source>
        <strain evidence="2">ATCC 10573 / BCRC 21748 / CBS 615 / JCM 9827 / NBRC 10315 / NRRL Y-1498 / VKM Y-70</strain>
    </source>
</reference>
<gene>
    <name evidence="1" type="ORF">CANTEDRAFT_108665</name>
</gene>
<dbReference type="eggNOG" id="ENOG502QR9U">
    <property type="taxonomic scope" value="Eukaryota"/>
</dbReference>
<dbReference type="KEGG" id="cten:18246051"/>
<evidence type="ECO:0000313" key="1">
    <source>
        <dbReference type="EMBL" id="EGV61963.1"/>
    </source>
</evidence>